<organism evidence="1 2">
    <name type="scientific">Alteromonas sediminis</name>
    <dbReference type="NCBI Taxonomy" id="2259342"/>
    <lineage>
        <taxon>Bacteria</taxon>
        <taxon>Pseudomonadati</taxon>
        <taxon>Pseudomonadota</taxon>
        <taxon>Gammaproteobacteria</taxon>
        <taxon>Alteromonadales</taxon>
        <taxon>Alteromonadaceae</taxon>
        <taxon>Alteromonas/Salinimonas group</taxon>
        <taxon>Alteromonas</taxon>
    </lineage>
</organism>
<dbReference type="SUPFAM" id="SSF53850">
    <property type="entry name" value="Periplasmic binding protein-like II"/>
    <property type="match status" value="1"/>
</dbReference>
<name>A0A3N5YD63_9ALTE</name>
<dbReference type="RefSeq" id="WP_124027315.1">
    <property type="nucleotide sequence ID" value="NZ_JBHRSN010000015.1"/>
</dbReference>
<protein>
    <recommendedName>
        <fullName evidence="3">Solute-binding protein family 3/N-terminal domain-containing protein</fullName>
    </recommendedName>
</protein>
<dbReference type="OrthoDB" id="8439154at2"/>
<evidence type="ECO:0000313" key="1">
    <source>
        <dbReference type="EMBL" id="RPJ67415.1"/>
    </source>
</evidence>
<accession>A0A3N5YD63</accession>
<evidence type="ECO:0000313" key="2">
    <source>
        <dbReference type="Proteomes" id="UP000275281"/>
    </source>
</evidence>
<proteinExistence type="predicted"/>
<evidence type="ECO:0008006" key="3">
    <source>
        <dbReference type="Google" id="ProtNLM"/>
    </source>
</evidence>
<dbReference type="Proteomes" id="UP000275281">
    <property type="component" value="Unassembled WGS sequence"/>
</dbReference>
<comment type="caution">
    <text evidence="1">The sequence shown here is derived from an EMBL/GenBank/DDBJ whole genome shotgun (WGS) entry which is preliminary data.</text>
</comment>
<gene>
    <name evidence="1" type="ORF">DRW07_07785</name>
</gene>
<dbReference type="AlphaFoldDB" id="A0A3N5YD63"/>
<dbReference type="EMBL" id="RPOK01000002">
    <property type="protein sequence ID" value="RPJ67415.1"/>
    <property type="molecule type" value="Genomic_DNA"/>
</dbReference>
<reference evidence="1 2" key="1">
    <citation type="submission" date="2018-11" db="EMBL/GenBank/DDBJ databases">
        <authorList>
            <person name="Ye M.-Q."/>
            <person name="Du Z.-J."/>
        </authorList>
    </citation>
    <scope>NUCLEOTIDE SEQUENCE [LARGE SCALE GENOMIC DNA]</scope>
    <source>
        <strain evidence="1 2">U0105</strain>
    </source>
</reference>
<keyword evidence="2" id="KW-1185">Reference proteome</keyword>
<sequence length="283" mass="31981">MLPFFGFTVMGSMVYLRALFLVGFTLFMNDVNGAQQTVLIAKEQLGDNQKPTDLAFLIFDNVLSELKQDYDFKFVVASAERMWLLLKQADNACAFNKMKTIERAEMAYFSAMPVISFPPNRLISRISLGQASTQSLSQLAKNARELVGVVDGRMYGPAADAIINTKPENFYIGKGNDKAARLRNMLIQGKLDVILEYAMTFESFLPETEDMSRFFIYRVEELSNEYVDGFIACSKSAVGARLIKQIDEVMASEAFMIKAKSLIHQHVPKIESENIILRIFEKK</sequence>